<dbReference type="InterPro" id="IPR050147">
    <property type="entry name" value="Ser/Thr_Dehydratase"/>
</dbReference>
<dbReference type="AlphaFoldDB" id="A0A7X5R3E6"/>
<sequence>MSTCQSCGAVADAGVGRCHSCGGVCLRREPWQADARLAPSTTPLLTSRIPYLHGAKLKVEGAQPSGSFKDRVMAVLVAEAVAAGATGAVVASSGNAAVAAASHCARAGLPLLVLVPERVPAPIVSLVALRGATMIRVGDGPAAVHDLAHRLSNEFGLPNLASTFGASGCEWACRGIGHELFGQLGDAPVSAIAAAVSVGPVLLGAATGYQEAGGSPVRMIAGQAAGCSPIARAFADGGSVQPWADEVDTKATSIADRLTGYAPEATFFLERVLASGGYVGAAADRALAAIRSDLATYDGLDVELSSCAAIAALVQSGQAGPDAVAILTGAGIRETLAPGAPAAASGSLADFCSMAQLGADSEERVTQWIAEYRS</sequence>
<dbReference type="InterPro" id="IPR001926">
    <property type="entry name" value="TrpB-like_PALP"/>
</dbReference>
<accession>A0A7X5R3E6</accession>
<comment type="cofactor">
    <cofactor evidence="1">
        <name>pyridoxal 5'-phosphate</name>
        <dbReference type="ChEBI" id="CHEBI:597326"/>
    </cofactor>
</comment>
<keyword evidence="2" id="KW-0663">Pyridoxal phosphate</keyword>
<protein>
    <submittedName>
        <fullName evidence="5">Threonine synthase</fullName>
        <ecNumber evidence="5">4.2.3.1</ecNumber>
    </submittedName>
</protein>
<evidence type="ECO:0000313" key="6">
    <source>
        <dbReference type="Proteomes" id="UP000541033"/>
    </source>
</evidence>
<evidence type="ECO:0000256" key="3">
    <source>
        <dbReference type="ARBA" id="ARBA00023239"/>
    </source>
</evidence>
<evidence type="ECO:0000313" key="5">
    <source>
        <dbReference type="EMBL" id="NIH54807.1"/>
    </source>
</evidence>
<comment type="caution">
    <text evidence="5">The sequence shown here is derived from an EMBL/GenBank/DDBJ whole genome shotgun (WGS) entry which is preliminary data.</text>
</comment>
<dbReference type="PANTHER" id="PTHR48078">
    <property type="entry name" value="THREONINE DEHYDRATASE, MITOCHONDRIAL-RELATED"/>
    <property type="match status" value="1"/>
</dbReference>
<name>A0A7X5R3E6_9MICO</name>
<dbReference type="GO" id="GO:0004794">
    <property type="term" value="F:threonine deaminase activity"/>
    <property type="evidence" value="ECO:0007669"/>
    <property type="project" value="TreeGrafter"/>
</dbReference>
<dbReference type="GO" id="GO:0004795">
    <property type="term" value="F:threonine synthase activity"/>
    <property type="evidence" value="ECO:0007669"/>
    <property type="project" value="UniProtKB-EC"/>
</dbReference>
<dbReference type="GO" id="GO:0003941">
    <property type="term" value="F:L-serine ammonia-lyase activity"/>
    <property type="evidence" value="ECO:0007669"/>
    <property type="project" value="TreeGrafter"/>
</dbReference>
<reference evidence="5 6" key="1">
    <citation type="submission" date="2020-02" db="EMBL/GenBank/DDBJ databases">
        <title>Sequencing the genomes of 1000 actinobacteria strains.</title>
        <authorList>
            <person name="Klenk H.-P."/>
        </authorList>
    </citation>
    <scope>NUCLEOTIDE SEQUENCE [LARGE SCALE GENOMIC DNA]</scope>
    <source>
        <strain evidence="5 6">DSM 27960</strain>
    </source>
</reference>
<dbReference type="GO" id="GO:0006567">
    <property type="term" value="P:L-threonine catabolic process"/>
    <property type="evidence" value="ECO:0007669"/>
    <property type="project" value="TreeGrafter"/>
</dbReference>
<evidence type="ECO:0000256" key="2">
    <source>
        <dbReference type="ARBA" id="ARBA00022898"/>
    </source>
</evidence>
<dbReference type="EMBL" id="JAAMOX010000002">
    <property type="protein sequence ID" value="NIH54807.1"/>
    <property type="molecule type" value="Genomic_DNA"/>
</dbReference>
<feature type="domain" description="Tryptophan synthase beta chain-like PALP" evidence="4">
    <location>
        <begin position="41"/>
        <end position="329"/>
    </location>
</feature>
<dbReference type="PANTHER" id="PTHR48078:SF6">
    <property type="entry name" value="L-THREONINE DEHYDRATASE CATABOLIC TDCB"/>
    <property type="match status" value="1"/>
</dbReference>
<dbReference type="GO" id="GO:0009097">
    <property type="term" value="P:isoleucine biosynthetic process"/>
    <property type="evidence" value="ECO:0007669"/>
    <property type="project" value="TreeGrafter"/>
</dbReference>
<proteinExistence type="predicted"/>
<dbReference type="Gene3D" id="3.40.50.1100">
    <property type="match status" value="2"/>
</dbReference>
<dbReference type="Pfam" id="PF00291">
    <property type="entry name" value="PALP"/>
    <property type="match status" value="1"/>
</dbReference>
<keyword evidence="6" id="KW-1185">Reference proteome</keyword>
<dbReference type="InterPro" id="IPR036052">
    <property type="entry name" value="TrpB-like_PALP_sf"/>
</dbReference>
<evidence type="ECO:0000256" key="1">
    <source>
        <dbReference type="ARBA" id="ARBA00001933"/>
    </source>
</evidence>
<dbReference type="RefSeq" id="WP_167151368.1">
    <property type="nucleotide sequence ID" value="NZ_JAAMOX010000002.1"/>
</dbReference>
<evidence type="ECO:0000259" key="4">
    <source>
        <dbReference type="Pfam" id="PF00291"/>
    </source>
</evidence>
<keyword evidence="3 5" id="KW-0456">Lyase</keyword>
<dbReference type="EC" id="4.2.3.1" evidence="5"/>
<dbReference type="Proteomes" id="UP000541033">
    <property type="component" value="Unassembled WGS sequence"/>
</dbReference>
<dbReference type="SUPFAM" id="SSF53686">
    <property type="entry name" value="Tryptophan synthase beta subunit-like PLP-dependent enzymes"/>
    <property type="match status" value="1"/>
</dbReference>
<dbReference type="GO" id="GO:0006565">
    <property type="term" value="P:L-serine catabolic process"/>
    <property type="evidence" value="ECO:0007669"/>
    <property type="project" value="TreeGrafter"/>
</dbReference>
<gene>
    <name evidence="5" type="ORF">FHX76_002703</name>
</gene>
<organism evidence="5 6">
    <name type="scientific">Lysinibacter cavernae</name>
    <dbReference type="NCBI Taxonomy" id="1640652"/>
    <lineage>
        <taxon>Bacteria</taxon>
        <taxon>Bacillati</taxon>
        <taxon>Actinomycetota</taxon>
        <taxon>Actinomycetes</taxon>
        <taxon>Micrococcales</taxon>
        <taxon>Microbacteriaceae</taxon>
        <taxon>Lysinibacter</taxon>
    </lineage>
</organism>